<dbReference type="EMBL" id="LATL02000204">
    <property type="protein sequence ID" value="KKD38895.1"/>
    <property type="molecule type" value="Genomic_DNA"/>
</dbReference>
<evidence type="ECO:0000256" key="1">
    <source>
        <dbReference type="SAM" id="Phobius"/>
    </source>
</evidence>
<feature type="transmembrane region" description="Helical" evidence="1">
    <location>
        <begin position="466"/>
        <end position="488"/>
    </location>
</feature>
<comment type="caution">
    <text evidence="3">The sequence shown here is derived from an EMBL/GenBank/DDBJ whole genome shotgun (WGS) entry which is preliminary data.</text>
</comment>
<evidence type="ECO:0000313" key="4">
    <source>
        <dbReference type="Proteomes" id="UP000033607"/>
    </source>
</evidence>
<feature type="transmembrane region" description="Helical" evidence="1">
    <location>
        <begin position="12"/>
        <end position="37"/>
    </location>
</feature>
<organism evidence="3 4">
    <name type="scientific">Limnoraphis robusta CS-951</name>
    <dbReference type="NCBI Taxonomy" id="1637645"/>
    <lineage>
        <taxon>Bacteria</taxon>
        <taxon>Bacillati</taxon>
        <taxon>Cyanobacteriota</taxon>
        <taxon>Cyanophyceae</taxon>
        <taxon>Oscillatoriophycideae</taxon>
        <taxon>Oscillatoriales</taxon>
        <taxon>Sirenicapillariaceae</taxon>
        <taxon>Limnoraphis</taxon>
    </lineage>
</organism>
<dbReference type="Pfam" id="PF04892">
    <property type="entry name" value="VanZ"/>
    <property type="match status" value="1"/>
</dbReference>
<feature type="domain" description="VanZ-like" evidence="2">
    <location>
        <begin position="32"/>
        <end position="140"/>
    </location>
</feature>
<feature type="transmembrane region" description="Helical" evidence="1">
    <location>
        <begin position="437"/>
        <end position="459"/>
    </location>
</feature>
<gene>
    <name evidence="3" type="ORF">WN50_06430</name>
</gene>
<reference evidence="3 4" key="1">
    <citation type="submission" date="2015-06" db="EMBL/GenBank/DDBJ databases">
        <title>Draft genome assembly of filamentous brackish cyanobacterium Limnoraphis robusta strain CS-951.</title>
        <authorList>
            <person name="Willis A."/>
            <person name="Parks M."/>
            <person name="Burford M.A."/>
        </authorList>
    </citation>
    <scope>NUCLEOTIDE SEQUENCE [LARGE SCALE GENOMIC DNA]</scope>
    <source>
        <strain evidence="3 4">CS-951</strain>
    </source>
</reference>
<dbReference type="RefSeq" id="WP_046277692.1">
    <property type="nucleotide sequence ID" value="NZ_LATL02000204.1"/>
</dbReference>
<feature type="transmembrane region" description="Helical" evidence="1">
    <location>
        <begin position="63"/>
        <end position="81"/>
    </location>
</feature>
<keyword evidence="1" id="KW-1133">Transmembrane helix</keyword>
<dbReference type="InterPro" id="IPR006976">
    <property type="entry name" value="VanZ-like"/>
</dbReference>
<sequence>MKKTFSDQNLLILLEAGSGVILLVSILLILFTTLLPFNFVFPENLSLEFIIDRFTKHSSWTDLFANLLLFIPFGLSLAALLNKNKFNPSDTIIIVGIFSLILSSSVELLQVFLPSRAPTSVDLFSNSLSGCLGSLSFYVIKNKLEQTPATFLSSLYRSFRSLLSLPSLTFVLIGYVITVSLLLWNLQAATQLNDWDDNLPLIIGDELTRYRSWEGQISQLCISNQAASEAEISQLLSDKKSCAAIADSLIADYEFTELKNNYSDKTGNLPDLEWIETPSTEVNDLGVFLGKNHALISTEPVKSLSEKIRQTSKFTLNTQITTSNSTQDGPARILSISNDVMNRNFMIGQSGSELRIRLRNPITGKNGMEPEVQIFDVFSKPKTYQMIISYTGSELKIYLDSIENLYSIKFTPEAALFWSVFSSLSEKMPLNPENNQLYYILYHGLIFIPIGLILTLISWVYRGNLIFYLLLILGGVVVPALLVEGVLASSLNGVWTWKYVGLNMVITVITWLVLRVSVGWGFKSH</sequence>
<dbReference type="AlphaFoldDB" id="A0A0F5YL36"/>
<name>A0A0F5YL36_9CYAN</name>
<dbReference type="Proteomes" id="UP000033607">
    <property type="component" value="Unassembled WGS sequence"/>
</dbReference>
<accession>A0A0F5YL36</accession>
<proteinExistence type="predicted"/>
<dbReference type="OrthoDB" id="580754at2"/>
<feature type="transmembrane region" description="Helical" evidence="1">
    <location>
        <begin position="93"/>
        <end position="111"/>
    </location>
</feature>
<evidence type="ECO:0000259" key="2">
    <source>
        <dbReference type="Pfam" id="PF04892"/>
    </source>
</evidence>
<evidence type="ECO:0000313" key="3">
    <source>
        <dbReference type="EMBL" id="KKD38895.1"/>
    </source>
</evidence>
<protein>
    <recommendedName>
        <fullName evidence="2">VanZ-like domain-containing protein</fullName>
    </recommendedName>
</protein>
<keyword evidence="1" id="KW-0812">Transmembrane</keyword>
<feature type="transmembrane region" description="Helical" evidence="1">
    <location>
        <begin position="161"/>
        <end position="184"/>
    </location>
</feature>
<keyword evidence="1" id="KW-0472">Membrane</keyword>
<feature type="transmembrane region" description="Helical" evidence="1">
    <location>
        <begin position="500"/>
        <end position="522"/>
    </location>
</feature>